<evidence type="ECO:0000256" key="4">
    <source>
        <dbReference type="PROSITE-ProRule" id="PRU00175"/>
    </source>
</evidence>
<dbReference type="Proteomes" id="UP001316803">
    <property type="component" value="Unassembled WGS sequence"/>
</dbReference>
<gene>
    <name evidence="7" type="primary">TFB3</name>
    <name evidence="7" type="ORF">OHC33_006192</name>
</gene>
<dbReference type="PANTHER" id="PTHR12683:SF13">
    <property type="entry name" value="CDK-ACTIVATING KINASE ASSEMBLY FACTOR MAT1"/>
    <property type="match status" value="1"/>
</dbReference>
<dbReference type="SUPFAM" id="SSF57850">
    <property type="entry name" value="RING/U-box"/>
    <property type="match status" value="1"/>
</dbReference>
<dbReference type="AlphaFoldDB" id="A0AAN8EF06"/>
<accession>A0AAN8EF06</accession>
<dbReference type="Pfam" id="PF17121">
    <property type="entry name" value="zf-C3HC4_5"/>
    <property type="match status" value="1"/>
</dbReference>
<evidence type="ECO:0000256" key="3">
    <source>
        <dbReference type="ARBA" id="ARBA00022833"/>
    </source>
</evidence>
<dbReference type="GO" id="GO:0006357">
    <property type="term" value="P:regulation of transcription by RNA polymerase II"/>
    <property type="evidence" value="ECO:0007669"/>
    <property type="project" value="TreeGrafter"/>
</dbReference>
<dbReference type="Pfam" id="PF06391">
    <property type="entry name" value="MAT1"/>
    <property type="match status" value="1"/>
</dbReference>
<evidence type="ECO:0000313" key="8">
    <source>
        <dbReference type="Proteomes" id="UP001316803"/>
    </source>
</evidence>
<protein>
    <submittedName>
        <fullName evidence="7">TFIIH/NER complex subunit</fullName>
    </submittedName>
</protein>
<dbReference type="InterPro" id="IPR013083">
    <property type="entry name" value="Znf_RING/FYVE/PHD"/>
</dbReference>
<comment type="caution">
    <text evidence="7">The sequence shown here is derived from an EMBL/GenBank/DDBJ whole genome shotgun (WGS) entry which is preliminary data.</text>
</comment>
<evidence type="ECO:0000256" key="1">
    <source>
        <dbReference type="ARBA" id="ARBA00022723"/>
    </source>
</evidence>
<dbReference type="SMART" id="SM00184">
    <property type="entry name" value="RING"/>
    <property type="match status" value="1"/>
</dbReference>
<dbReference type="Gene3D" id="3.30.40.10">
    <property type="entry name" value="Zinc/RING finger domain, C3HC4 (zinc finger)"/>
    <property type="match status" value="1"/>
</dbReference>
<keyword evidence="2 4" id="KW-0863">Zinc-finger</keyword>
<evidence type="ECO:0000259" key="6">
    <source>
        <dbReference type="PROSITE" id="PS50089"/>
    </source>
</evidence>
<dbReference type="GO" id="GO:0006281">
    <property type="term" value="P:DNA repair"/>
    <property type="evidence" value="ECO:0007669"/>
    <property type="project" value="TreeGrafter"/>
</dbReference>
<dbReference type="GO" id="GO:0005675">
    <property type="term" value="C:transcription factor TFIIH holo complex"/>
    <property type="evidence" value="ECO:0007669"/>
    <property type="project" value="TreeGrafter"/>
</dbReference>
<dbReference type="PROSITE" id="PS00518">
    <property type="entry name" value="ZF_RING_1"/>
    <property type="match status" value="1"/>
</dbReference>
<dbReference type="EMBL" id="JAKLMC020000014">
    <property type="protein sequence ID" value="KAK5952600.1"/>
    <property type="molecule type" value="Genomic_DNA"/>
</dbReference>
<organism evidence="7 8">
    <name type="scientific">Knufia fluminis</name>
    <dbReference type="NCBI Taxonomy" id="191047"/>
    <lineage>
        <taxon>Eukaryota</taxon>
        <taxon>Fungi</taxon>
        <taxon>Dikarya</taxon>
        <taxon>Ascomycota</taxon>
        <taxon>Pezizomycotina</taxon>
        <taxon>Eurotiomycetes</taxon>
        <taxon>Chaetothyriomycetidae</taxon>
        <taxon>Chaetothyriales</taxon>
        <taxon>Trichomeriaceae</taxon>
        <taxon>Knufia</taxon>
    </lineage>
</organism>
<evidence type="ECO:0000256" key="5">
    <source>
        <dbReference type="SAM" id="MobiDB-lite"/>
    </source>
</evidence>
<name>A0AAN8EF06_9EURO</name>
<keyword evidence="3" id="KW-0862">Zinc</keyword>
<dbReference type="InterPro" id="IPR001841">
    <property type="entry name" value="Znf_RING"/>
</dbReference>
<keyword evidence="8" id="KW-1185">Reference proteome</keyword>
<feature type="domain" description="RING-type" evidence="6">
    <location>
        <begin position="26"/>
        <end position="69"/>
    </location>
</feature>
<dbReference type="PANTHER" id="PTHR12683">
    <property type="entry name" value="CDK-ACTIVATING KINASE ASSEMBLY FACTOR MAT1"/>
    <property type="match status" value="1"/>
</dbReference>
<dbReference type="InterPro" id="IPR015877">
    <property type="entry name" value="MAT1_centre"/>
</dbReference>
<dbReference type="InterPro" id="IPR017907">
    <property type="entry name" value="Znf_RING_CS"/>
</dbReference>
<proteinExistence type="predicted"/>
<keyword evidence="1" id="KW-0479">Metal-binding</keyword>
<evidence type="ECO:0000313" key="7">
    <source>
        <dbReference type="EMBL" id="KAK5952600.1"/>
    </source>
</evidence>
<feature type="region of interest" description="Disordered" evidence="5">
    <location>
        <begin position="162"/>
        <end position="187"/>
    </location>
</feature>
<sequence length="295" mass="32902">MATNVVVQNGAKVVMDASKASTTDVCPICKSTLQTSPNLRFKVSSRCYHRICEGCVDRKFSAGKAQCPVSGCDKMLWKRDWKIQTFEDIQVVREVDLRKRVFGTLDLAKLGLEEGPNGYEDCFEDLRSYNDFLEMREEFAMNLIYNTDVAATNKKLRDFQSANGFGKEEDGRPQARPAPKPGDYADRSGLIKGLKTKFVPKPATPYNAFTGVSKDRGYYNAADADRYETAHDRSHRHYELHGIGGYSWDAYVDESLLRAFSGLGVFVGTEKGGETDMAMPLAPQVPKAKAVDDVF</sequence>
<evidence type="ECO:0000256" key="2">
    <source>
        <dbReference type="ARBA" id="ARBA00022771"/>
    </source>
</evidence>
<reference evidence="7 8" key="1">
    <citation type="submission" date="2022-12" db="EMBL/GenBank/DDBJ databases">
        <title>Genomic features and morphological characterization of a novel Knufia sp. strain isolated from spacecraft assembly facility.</title>
        <authorList>
            <person name="Teixeira M."/>
            <person name="Chander A.M."/>
            <person name="Stajich J.E."/>
            <person name="Venkateswaran K."/>
        </authorList>
    </citation>
    <scope>NUCLEOTIDE SEQUENCE [LARGE SCALE GENOMIC DNA]</scope>
    <source>
        <strain evidence="7 8">FJI-L2-BK-P2</strain>
    </source>
</reference>
<dbReference type="GO" id="GO:0008270">
    <property type="term" value="F:zinc ion binding"/>
    <property type="evidence" value="ECO:0007669"/>
    <property type="project" value="UniProtKB-KW"/>
</dbReference>
<dbReference type="PROSITE" id="PS50089">
    <property type="entry name" value="ZF_RING_2"/>
    <property type="match status" value="1"/>
</dbReference>